<evidence type="ECO:0000256" key="2">
    <source>
        <dbReference type="ARBA" id="ARBA00022737"/>
    </source>
</evidence>
<feature type="domain" description="C2H2-type" evidence="7">
    <location>
        <begin position="1037"/>
        <end position="1064"/>
    </location>
</feature>
<feature type="domain" description="C2H2-type" evidence="7">
    <location>
        <begin position="255"/>
        <end position="283"/>
    </location>
</feature>
<dbReference type="EMBL" id="JTDY01002088">
    <property type="protein sequence ID" value="KOB72140.1"/>
    <property type="molecule type" value="Genomic_DNA"/>
</dbReference>
<dbReference type="FunFam" id="3.30.160.60:FF:000100">
    <property type="entry name" value="Zinc finger 45-like"/>
    <property type="match status" value="1"/>
</dbReference>
<evidence type="ECO:0000256" key="3">
    <source>
        <dbReference type="ARBA" id="ARBA00022771"/>
    </source>
</evidence>
<feature type="region of interest" description="Disordered" evidence="6">
    <location>
        <begin position="1099"/>
        <end position="1171"/>
    </location>
</feature>
<organism evidence="8 9">
    <name type="scientific">Operophtera brumata</name>
    <name type="common">Winter moth</name>
    <name type="synonym">Phalaena brumata</name>
    <dbReference type="NCBI Taxonomy" id="104452"/>
    <lineage>
        <taxon>Eukaryota</taxon>
        <taxon>Metazoa</taxon>
        <taxon>Ecdysozoa</taxon>
        <taxon>Arthropoda</taxon>
        <taxon>Hexapoda</taxon>
        <taxon>Insecta</taxon>
        <taxon>Pterygota</taxon>
        <taxon>Neoptera</taxon>
        <taxon>Endopterygota</taxon>
        <taxon>Lepidoptera</taxon>
        <taxon>Glossata</taxon>
        <taxon>Ditrysia</taxon>
        <taxon>Geometroidea</taxon>
        <taxon>Geometridae</taxon>
        <taxon>Larentiinae</taxon>
        <taxon>Operophtera</taxon>
    </lineage>
</organism>
<feature type="domain" description="C2H2-type" evidence="7">
    <location>
        <begin position="226"/>
        <end position="254"/>
    </location>
</feature>
<keyword evidence="2" id="KW-0677">Repeat</keyword>
<feature type="domain" description="C2H2-type" evidence="7">
    <location>
        <begin position="1009"/>
        <end position="1036"/>
    </location>
</feature>
<feature type="compositionally biased region" description="Basic residues" evidence="6">
    <location>
        <begin position="1110"/>
        <end position="1124"/>
    </location>
</feature>
<evidence type="ECO:0000313" key="9">
    <source>
        <dbReference type="Proteomes" id="UP000037510"/>
    </source>
</evidence>
<dbReference type="PANTHER" id="PTHR24379:SF121">
    <property type="entry name" value="C2H2-TYPE DOMAIN-CONTAINING PROTEIN"/>
    <property type="match status" value="1"/>
</dbReference>
<reference evidence="8 9" key="1">
    <citation type="journal article" date="2015" name="Genome Biol. Evol.">
        <title>The genome of winter moth (Operophtera brumata) provides a genomic perspective on sexual dimorphism and phenology.</title>
        <authorList>
            <person name="Derks M.F."/>
            <person name="Smit S."/>
            <person name="Salis L."/>
            <person name="Schijlen E."/>
            <person name="Bossers A."/>
            <person name="Mateman C."/>
            <person name="Pijl A.S."/>
            <person name="de Ridder D."/>
            <person name="Groenen M.A."/>
            <person name="Visser M.E."/>
            <person name="Megens H.J."/>
        </authorList>
    </citation>
    <scope>NUCLEOTIDE SEQUENCE [LARGE SCALE GENOMIC DNA]</scope>
    <source>
        <strain evidence="8">WM2013NL</strain>
        <tissue evidence="8">Head and thorax</tissue>
    </source>
</reference>
<keyword evidence="1" id="KW-0479">Metal-binding</keyword>
<feature type="domain" description="C2H2-type" evidence="7">
    <location>
        <begin position="543"/>
        <end position="571"/>
    </location>
</feature>
<feature type="region of interest" description="Disordered" evidence="6">
    <location>
        <begin position="366"/>
        <end position="385"/>
    </location>
</feature>
<evidence type="ECO:0000256" key="6">
    <source>
        <dbReference type="SAM" id="MobiDB-lite"/>
    </source>
</evidence>
<feature type="domain" description="C2H2-type" evidence="7">
    <location>
        <begin position="340"/>
        <end position="363"/>
    </location>
</feature>
<gene>
    <name evidence="8" type="ORF">OBRU01_12676</name>
</gene>
<keyword evidence="9" id="KW-1185">Reference proteome</keyword>
<feature type="domain" description="C2H2-type" evidence="7">
    <location>
        <begin position="671"/>
        <end position="698"/>
    </location>
</feature>
<feature type="domain" description="C2H2-type" evidence="7">
    <location>
        <begin position="614"/>
        <end position="642"/>
    </location>
</feature>
<evidence type="ECO:0000256" key="5">
    <source>
        <dbReference type="PROSITE-ProRule" id="PRU00042"/>
    </source>
</evidence>
<feature type="domain" description="C2H2-type" evidence="7">
    <location>
        <begin position="1202"/>
        <end position="1230"/>
    </location>
</feature>
<dbReference type="PROSITE" id="PS00028">
    <property type="entry name" value="ZINC_FINGER_C2H2_1"/>
    <property type="match status" value="25"/>
</dbReference>
<feature type="domain" description="C2H2-type" evidence="7">
    <location>
        <begin position="643"/>
        <end position="670"/>
    </location>
</feature>
<dbReference type="InterPro" id="IPR013087">
    <property type="entry name" value="Znf_C2H2_type"/>
</dbReference>
<feature type="domain" description="C2H2-type" evidence="7">
    <location>
        <begin position="950"/>
        <end position="978"/>
    </location>
</feature>
<name>A0A0L7L9T0_OPEBR</name>
<dbReference type="Proteomes" id="UP000037510">
    <property type="component" value="Unassembled WGS sequence"/>
</dbReference>
<dbReference type="InterPro" id="IPR036236">
    <property type="entry name" value="Znf_C2H2_sf"/>
</dbReference>
<feature type="compositionally biased region" description="Basic residues" evidence="6">
    <location>
        <begin position="567"/>
        <end position="577"/>
    </location>
</feature>
<evidence type="ECO:0000256" key="1">
    <source>
        <dbReference type="ARBA" id="ARBA00022723"/>
    </source>
</evidence>
<proteinExistence type="predicted"/>
<dbReference type="SMART" id="SM00355">
    <property type="entry name" value="ZnF_C2H2"/>
    <property type="match status" value="30"/>
</dbReference>
<dbReference type="FunFam" id="3.30.160.60:FF:000110">
    <property type="entry name" value="Zinc finger protein-like"/>
    <property type="match status" value="1"/>
</dbReference>
<feature type="domain" description="C2H2-type" evidence="7">
    <location>
        <begin position="312"/>
        <end position="339"/>
    </location>
</feature>
<keyword evidence="4" id="KW-0862">Zinc</keyword>
<evidence type="ECO:0000313" key="8">
    <source>
        <dbReference type="EMBL" id="KOB72140.1"/>
    </source>
</evidence>
<evidence type="ECO:0000259" key="7">
    <source>
        <dbReference type="PROSITE" id="PS50157"/>
    </source>
</evidence>
<dbReference type="GO" id="GO:0008270">
    <property type="term" value="F:zinc ion binding"/>
    <property type="evidence" value="ECO:0007669"/>
    <property type="project" value="UniProtKB-KW"/>
</dbReference>
<protein>
    <recommendedName>
        <fullName evidence="7">C2H2-type domain-containing protein</fullName>
    </recommendedName>
</protein>
<feature type="compositionally biased region" description="Basic and acidic residues" evidence="6">
    <location>
        <begin position="1125"/>
        <end position="1142"/>
    </location>
</feature>
<dbReference type="Gene3D" id="3.30.160.60">
    <property type="entry name" value="Classic Zinc Finger"/>
    <property type="match status" value="16"/>
</dbReference>
<dbReference type="PROSITE" id="PS50157">
    <property type="entry name" value="ZINC_FINGER_C2H2_2"/>
    <property type="match status" value="19"/>
</dbReference>
<feature type="domain" description="C2H2-type" evidence="7">
    <location>
        <begin position="699"/>
        <end position="726"/>
    </location>
</feature>
<keyword evidence="3 5" id="KW-0863">Zinc-finger</keyword>
<feature type="domain" description="C2H2-type" evidence="7">
    <location>
        <begin position="882"/>
        <end position="904"/>
    </location>
</feature>
<accession>A0A0L7L9T0</accession>
<comment type="caution">
    <text evidence="8">The sequence shown here is derived from an EMBL/GenBank/DDBJ whole genome shotgun (WGS) entry which is preliminary data.</text>
</comment>
<dbReference type="Pfam" id="PF00096">
    <property type="entry name" value="zf-C2H2"/>
    <property type="match status" value="8"/>
</dbReference>
<feature type="region of interest" description="Disordered" evidence="6">
    <location>
        <begin position="563"/>
        <end position="583"/>
    </location>
</feature>
<dbReference type="STRING" id="104452.A0A0L7L9T0"/>
<dbReference type="SUPFAM" id="SSF57667">
    <property type="entry name" value="beta-beta-alpha zinc fingers"/>
    <property type="match status" value="11"/>
</dbReference>
<feature type="region of interest" description="Disordered" evidence="6">
    <location>
        <begin position="1"/>
        <end position="33"/>
    </location>
</feature>
<dbReference type="Pfam" id="PF13912">
    <property type="entry name" value="zf-C2H2_6"/>
    <property type="match status" value="2"/>
</dbReference>
<evidence type="ECO:0000256" key="4">
    <source>
        <dbReference type="ARBA" id="ARBA00022833"/>
    </source>
</evidence>
<feature type="domain" description="C2H2-type" evidence="7">
    <location>
        <begin position="284"/>
        <end position="311"/>
    </location>
</feature>
<feature type="domain" description="C2H2-type" evidence="7">
    <location>
        <begin position="908"/>
        <end position="931"/>
    </location>
</feature>
<dbReference type="PANTHER" id="PTHR24379">
    <property type="entry name" value="KRAB AND ZINC FINGER DOMAIN-CONTAINING"/>
    <property type="match status" value="1"/>
</dbReference>
<sequence>MITLFIGSSPEPQTVPTTSAAASADPISELSPRQSKIRDIKQVLLCSNATPIWSHNSRANMCYKCSYCELKYARLDRLKKHTLDEHDDITEARFFRGKHDLFHEIYVKLDITALNCKLCCGNFDDINTLIEHLNQIHKKRVDVKVTNFLLPFKFFSETLYCGICSKKDSTFKSLEQHLNVHMKIYKCKKCDEVFTTYRMLQIHDDAEHKHNPPKKIVKRRSSNLPFLCRECGETFPSEYRQRVHVAKVHKEPNNYHCKACDRVYDRADELRVHTRRDHLMERRFKCKVCDKAFYAQATMLKHELSHSNEKKYSCDVCGKAFKCKTSLFPHMQIHADDRRFKCEVCGRAFVQKASWQGHMRSKHDLTFSGNPEPEKVPTTAATSADPISEMSSAQRKLHGIKQVLLWSNATPLRSHSGLGYKCSYCELKYPRLDRLKNHTLEEHDDFTEARFLKTYYLYQDSVIKLDVTSLSCKLCSANFDNLITLIEHLNETHKKRIGADVELTSHFFPFSFDSEELHCGVCSNRYTSFEDLEQHMKLHLKIFNCNICDEGFTSQGKLNAHYNATHRNNKPSQKNKKIRDPSRRYTCPECSETFPTPYSHRVHVRIVHKGPRIYQCKACDRAFVRRDQLRIHTRRDHLMERRFKCRVCDKAFYAQATMLKHELSHTNEMKYACDVCGKAFKFKTSLYPHMQIHAGDRRFKCEVCGQEFTQKASWQGHMRFRALETSVLSDDVQILQEDLREFRTLKVSATSADPISELTPRQRKIRDMKQVLLWSTATPVWSHSDVGYKCSYCELKYPRPDRLKKHTLEEHDDIAEARFLRAHYFTDVFVKLDLTALCCKLCCASFDNLDTLIAHLNLTHKKRIEADIANNLLPFKFYSETLHCGICSKTYSTFKTLEQHLNVHRKIYECKICDEIFTCKGKLQIHDNAVHKINSLPKKIIPKKGSNWPHVCKECGERFPNRYTMVVHANKVHKGPANYHNCNACDRVFELKQQLVKHIRRDHLMERRYQCSVCSKAFFTNSFLLKHEVTHSGEMKYSCNVCGKRFKFKTSLGPHMAIHSGVRRFKYVLSSTDEDELPLAAEKSITLCRKVNFSSFISIPPGGTPETNKTSHKKKKLPQKVQKRKISEVVEEKPPEKVELKRTLPTRKSASKRKNTSEQRVKIPHPNPKTRLTEMDWHLDNIRTILNCSNATPIHAKEDGGHSCSYCFQKFSKLTELKKHCFSNHKKGKPDFLKMRPGKILSKHIVYLDISSLKCRVCRADIESLEMLMEHLQNAHDETMHLVIKNQIMPLRVVDEILRCAVCAVDVEFDKVADHMSQHYRNYVCEFCDASFVIRCKMLDHKKTGT</sequence>
<feature type="domain" description="C2H2-type" evidence="7">
    <location>
        <begin position="980"/>
        <end position="1008"/>
    </location>
</feature>
<feature type="domain" description="C2H2-type" evidence="7">
    <location>
        <begin position="585"/>
        <end position="613"/>
    </location>
</feature>
<feature type="domain" description="C2H2-type" evidence="7">
    <location>
        <begin position="185"/>
        <end position="213"/>
    </location>
</feature>
<feature type="compositionally biased region" description="Polar residues" evidence="6">
    <location>
        <begin position="10"/>
        <end position="21"/>
    </location>
</feature>